<reference evidence="1 2" key="1">
    <citation type="submission" date="2020-06" db="EMBL/GenBank/DDBJ databases">
        <title>Transcriptomic and genomic resources for Thalictrum thalictroides and T. hernandezii: Facilitating candidate gene discovery in an emerging model plant lineage.</title>
        <authorList>
            <person name="Arias T."/>
            <person name="Riano-Pachon D.M."/>
            <person name="Di Stilio V.S."/>
        </authorList>
    </citation>
    <scope>NUCLEOTIDE SEQUENCE [LARGE SCALE GENOMIC DNA]</scope>
    <source>
        <strain evidence="2">cv. WT478/WT964</strain>
        <tissue evidence="1">Leaves</tissue>
    </source>
</reference>
<keyword evidence="1" id="KW-0472">Membrane</keyword>
<protein>
    <submittedName>
        <fullName evidence="1">Transmembrane protein</fullName>
    </submittedName>
</protein>
<gene>
    <name evidence="1" type="ORF">FRX31_009169</name>
</gene>
<dbReference type="Proteomes" id="UP000554482">
    <property type="component" value="Unassembled WGS sequence"/>
</dbReference>
<keyword evidence="2" id="KW-1185">Reference proteome</keyword>
<dbReference type="PANTHER" id="PTHR36020:SF1">
    <property type="entry name" value="TRANSMEMBRANE PROTEIN"/>
    <property type="match status" value="1"/>
</dbReference>
<evidence type="ECO:0000313" key="1">
    <source>
        <dbReference type="EMBL" id="KAF5201224.1"/>
    </source>
</evidence>
<organism evidence="1 2">
    <name type="scientific">Thalictrum thalictroides</name>
    <name type="common">Rue-anemone</name>
    <name type="synonym">Anemone thalictroides</name>
    <dbReference type="NCBI Taxonomy" id="46969"/>
    <lineage>
        <taxon>Eukaryota</taxon>
        <taxon>Viridiplantae</taxon>
        <taxon>Streptophyta</taxon>
        <taxon>Embryophyta</taxon>
        <taxon>Tracheophyta</taxon>
        <taxon>Spermatophyta</taxon>
        <taxon>Magnoliopsida</taxon>
        <taxon>Ranunculales</taxon>
        <taxon>Ranunculaceae</taxon>
        <taxon>Thalictroideae</taxon>
        <taxon>Thalictrum</taxon>
    </lineage>
</organism>
<dbReference type="EMBL" id="JABWDY010009706">
    <property type="protein sequence ID" value="KAF5201224.1"/>
    <property type="molecule type" value="Genomic_DNA"/>
</dbReference>
<evidence type="ECO:0000313" key="2">
    <source>
        <dbReference type="Proteomes" id="UP000554482"/>
    </source>
</evidence>
<name>A0A7J6WUX3_THATH</name>
<sequence>MGGLALMSFIQNHWPFASRKQDDVDLSNRLVNGLSIPDHTKQFVFAIVEPQTKSVVYILSAQNLSKQSALDAELLIKEVKPEVVVTQVAKSALSDILTEEKNNKRNGGDDGEFKFPVPTSLLGVLKGCFMDKIKKDEYESLAGSVLLKEIFGVGFYGHLLSAKRAAKEVGSSNFLIESPFVSTCVDDPNPTTTQSSEAKNKLQASHMNSNSLVAQNIGSGVSPNRLFSTSDLHTETMKSLVSALSQINLKPIHSGSVSEAGLGNCHPKHDYEAPLFAQTVYPLLTDLHNVFGNLPSIERALAYAQKILYSVDKGEPVDIHLLSEVQNFQIAVEGLRVGMNSAGQSHIKIAENSNSMKSDFMELSTKDKSEVLFAQAIRSQTEKFKSVVAIVDANSLMSLRKHWNTSVPPEVKDLIQQFITRYESEEISDTYNSDKKRLIPDKPVVAVGAGATAVLGASSLSKAVPASTFMKLVTYKIPASLKLALVQTQKVVAISFSKVFGPSKVVAPGLMTSGAKSTSIMNAATSTRNMRAVTHSVIAYAQRTSFSAMKMAFYEIMRKRRFQPIGPIPWVKFGGSVSACAALLAYGDGIECVVESVPVAPAIASLGRGLQHLHQANQVVRRVDGTNIQEAVQSLMDKSKSR</sequence>
<dbReference type="AlphaFoldDB" id="A0A7J6WUX3"/>
<accession>A0A7J6WUX3</accession>
<dbReference type="OrthoDB" id="1908857at2759"/>
<proteinExistence type="predicted"/>
<dbReference type="PANTHER" id="PTHR36020">
    <property type="entry name" value="TRANSMEMBRANE PROTEIN"/>
    <property type="match status" value="1"/>
</dbReference>
<keyword evidence="1" id="KW-0812">Transmembrane</keyword>
<comment type="caution">
    <text evidence="1">The sequence shown here is derived from an EMBL/GenBank/DDBJ whole genome shotgun (WGS) entry which is preliminary data.</text>
</comment>